<dbReference type="Proteomes" id="UP000007431">
    <property type="component" value="Unassembled WGS sequence"/>
</dbReference>
<evidence type="ECO:0000313" key="2">
    <source>
        <dbReference type="EMBL" id="EFI95423.1"/>
    </source>
</evidence>
<feature type="non-terminal residue" evidence="2">
    <location>
        <position position="1"/>
    </location>
</feature>
<keyword evidence="3" id="KW-1185">Reference proteome</keyword>
<dbReference type="GO" id="GO:0008265">
    <property type="term" value="F:molybdenum cofactor sulfurtransferase activity"/>
    <property type="evidence" value="ECO:0007669"/>
    <property type="project" value="TreeGrafter"/>
</dbReference>
<dbReference type="OrthoDB" id="10264306at2759"/>
<dbReference type="InterPro" id="IPR015422">
    <property type="entry name" value="PyrdxlP-dep_Trfase_small"/>
</dbReference>
<dbReference type="Gene3D" id="3.40.640.10">
    <property type="entry name" value="Type I PLP-dependent aspartate aminotransferase-like (Major domain)"/>
    <property type="match status" value="1"/>
</dbReference>
<proteinExistence type="predicted"/>
<dbReference type="PANTHER" id="PTHR14237:SF80">
    <property type="entry name" value="MOLYBDENUM COFACTOR SULFURASE"/>
    <property type="match status" value="1"/>
</dbReference>
<dbReference type="GeneID" id="9587740"/>
<dbReference type="InterPro" id="IPR015421">
    <property type="entry name" value="PyrdxlP-dep_Trfase_major"/>
</dbReference>
<gene>
    <name evidence="2" type="ORF">SCHCODRAFT_57784</name>
</gene>
<dbReference type="OMA" id="QEQGWHV"/>
<dbReference type="EMBL" id="GL377308">
    <property type="protein sequence ID" value="EFI95423.1"/>
    <property type="molecule type" value="Genomic_DNA"/>
</dbReference>
<dbReference type="PANTHER" id="PTHR14237">
    <property type="entry name" value="MOLYBDOPTERIN COFACTOR SULFURASE MOSC"/>
    <property type="match status" value="1"/>
</dbReference>
<evidence type="ECO:0000259" key="1">
    <source>
        <dbReference type="Pfam" id="PF00266"/>
    </source>
</evidence>
<dbReference type="GO" id="GO:0043545">
    <property type="term" value="P:molybdopterin cofactor metabolic process"/>
    <property type="evidence" value="ECO:0007669"/>
    <property type="project" value="TreeGrafter"/>
</dbReference>
<dbReference type="STRING" id="578458.D8QAK2"/>
<dbReference type="eggNOG" id="KOG2142">
    <property type="taxonomic scope" value="Eukaryota"/>
</dbReference>
<dbReference type="FunCoup" id="D8QAK2">
    <property type="interactions" value="1"/>
</dbReference>
<accession>D8QAK2</accession>
<feature type="domain" description="Aminotransferase class V" evidence="1">
    <location>
        <begin position="26"/>
        <end position="439"/>
    </location>
</feature>
<organism evidence="3">
    <name type="scientific">Schizophyllum commune (strain H4-8 / FGSC 9210)</name>
    <name type="common">Split gill fungus</name>
    <dbReference type="NCBI Taxonomy" id="578458"/>
    <lineage>
        <taxon>Eukaryota</taxon>
        <taxon>Fungi</taxon>
        <taxon>Dikarya</taxon>
        <taxon>Basidiomycota</taxon>
        <taxon>Agaricomycotina</taxon>
        <taxon>Agaricomycetes</taxon>
        <taxon>Agaricomycetidae</taxon>
        <taxon>Agaricales</taxon>
        <taxon>Schizophyllaceae</taxon>
        <taxon>Schizophyllum</taxon>
    </lineage>
</organism>
<dbReference type="Gene3D" id="3.90.1150.10">
    <property type="entry name" value="Aspartate Aminotransferase, domain 1"/>
    <property type="match status" value="1"/>
</dbReference>
<dbReference type="VEuPathDB" id="FungiDB:SCHCODRAFT_01202278"/>
<sequence length="454" mass="48204">EYCATFAIDELRRTDYRRLTASGETYVDWMGGALYPERLVHAHADFLCSRVLANTHSHSNPSALSHECANAARAAVLQFFDASPEEYTVIFTPNASGALKLVGEAYPFTDDSAFVLGADSHNSVNGIRCFAAAKGASVGYIPTTPQGGFEPQQAEAVLNKYRPSPGRSALFALTAQSNISNSKAPLALVDAAYTLGYDVLLDAAALAPTSPLSLTAQPAIGALAISFYKMFGYPTGVGALVIRRDLLQRLQRPWFAGGTVDLVQVPGNNVTPACELYEQFEDGTINYTSLAAVPAGLRLLAAYQPLLPLRLTCLLRYMISELQQLRYKDTDSAFVRILSRIPMAAGEAGATASIEFLGENGIPISPLLVEQSAARAGIALRTGCACNPGGAAALLGITADMAALPPGATHATFEDAVGRALGVVRISLGLVSNFEDVWRVVQWASNVAQNGIDR</sequence>
<evidence type="ECO:0000313" key="3">
    <source>
        <dbReference type="Proteomes" id="UP000007431"/>
    </source>
</evidence>
<protein>
    <recommendedName>
        <fullName evidence="1">Aminotransferase class V domain-containing protein</fullName>
    </recommendedName>
</protein>
<dbReference type="AlphaFoldDB" id="D8QAK2"/>
<dbReference type="InParanoid" id="D8QAK2"/>
<dbReference type="Pfam" id="PF00266">
    <property type="entry name" value="Aminotran_5"/>
    <property type="match status" value="1"/>
</dbReference>
<name>D8QAK2_SCHCM</name>
<dbReference type="KEGG" id="scm:SCHCO_01202278"/>
<dbReference type="SUPFAM" id="SSF53383">
    <property type="entry name" value="PLP-dependent transferases"/>
    <property type="match status" value="1"/>
</dbReference>
<dbReference type="InterPro" id="IPR015424">
    <property type="entry name" value="PyrdxlP-dep_Trfase"/>
</dbReference>
<dbReference type="InterPro" id="IPR000192">
    <property type="entry name" value="Aminotrans_V_dom"/>
</dbReference>
<reference evidence="2 3" key="1">
    <citation type="journal article" date="2010" name="Nat. Biotechnol.">
        <title>Genome sequence of the model mushroom Schizophyllum commune.</title>
        <authorList>
            <person name="Ohm R.A."/>
            <person name="de Jong J.F."/>
            <person name="Lugones L.G."/>
            <person name="Aerts A."/>
            <person name="Kothe E."/>
            <person name="Stajich J.E."/>
            <person name="de Vries R.P."/>
            <person name="Record E."/>
            <person name="Levasseur A."/>
            <person name="Baker S.E."/>
            <person name="Bartholomew K.A."/>
            <person name="Coutinho P.M."/>
            <person name="Erdmann S."/>
            <person name="Fowler T.J."/>
            <person name="Gathman A.C."/>
            <person name="Lombard V."/>
            <person name="Henrissat B."/>
            <person name="Knabe N."/>
            <person name="Kuees U."/>
            <person name="Lilly W.W."/>
            <person name="Lindquist E."/>
            <person name="Lucas S."/>
            <person name="Magnuson J.K."/>
            <person name="Piumi F."/>
            <person name="Raudaskoski M."/>
            <person name="Salamov A."/>
            <person name="Schmutz J."/>
            <person name="Schwarze F.W.M.R."/>
            <person name="vanKuyk P.A."/>
            <person name="Horton J.S."/>
            <person name="Grigoriev I.V."/>
            <person name="Woesten H.A.B."/>
        </authorList>
    </citation>
    <scope>NUCLEOTIDE SEQUENCE [LARGE SCALE GENOMIC DNA]</scope>
    <source>
        <strain evidence="3">H4-8 / FGSC 9210</strain>
    </source>
</reference>
<dbReference type="HOGENOM" id="CLU_010913_4_0_1"/>